<dbReference type="PANTHER" id="PTHR28027:SF2">
    <property type="entry name" value="TRANSCRIPTIONAL REGULATOR MIT1"/>
    <property type="match status" value="1"/>
</dbReference>
<dbReference type="Pfam" id="PF09729">
    <property type="entry name" value="Gti1_Pac2"/>
    <property type="match status" value="2"/>
</dbReference>
<name>A0AAD7UWP7_9FUNG</name>
<dbReference type="GO" id="GO:0003677">
    <property type="term" value="F:DNA binding"/>
    <property type="evidence" value="ECO:0007669"/>
    <property type="project" value="TreeGrafter"/>
</dbReference>
<feature type="compositionally biased region" description="Low complexity" evidence="1">
    <location>
        <begin position="247"/>
        <end position="257"/>
    </location>
</feature>
<dbReference type="GeneID" id="83216652"/>
<feature type="compositionally biased region" description="Basic and acidic residues" evidence="1">
    <location>
        <begin position="216"/>
        <end position="230"/>
    </location>
</feature>
<feature type="compositionally biased region" description="Basic residues" evidence="1">
    <location>
        <begin position="231"/>
        <end position="242"/>
    </location>
</feature>
<keyword evidence="3" id="KW-1185">Reference proteome</keyword>
<comment type="caution">
    <text evidence="2">The sequence shown here is derived from an EMBL/GenBank/DDBJ whole genome shotgun (WGS) entry which is preliminary data.</text>
</comment>
<evidence type="ECO:0000313" key="2">
    <source>
        <dbReference type="EMBL" id="KAJ8655038.1"/>
    </source>
</evidence>
<protein>
    <recommendedName>
        <fullName evidence="4">Camp-independent regulatory protein</fullName>
    </recommendedName>
</protein>
<dbReference type="InterPro" id="IPR018608">
    <property type="entry name" value="Gti1/Pac2"/>
</dbReference>
<proteinExistence type="predicted"/>
<dbReference type="Proteomes" id="UP001234581">
    <property type="component" value="Unassembled WGS sequence"/>
</dbReference>
<dbReference type="EMBL" id="JARTCD010000053">
    <property type="protein sequence ID" value="KAJ8655038.1"/>
    <property type="molecule type" value="Genomic_DNA"/>
</dbReference>
<evidence type="ECO:0008006" key="4">
    <source>
        <dbReference type="Google" id="ProtNLM"/>
    </source>
</evidence>
<feature type="compositionally biased region" description="Low complexity" evidence="1">
    <location>
        <begin position="277"/>
        <end position="302"/>
    </location>
</feature>
<feature type="region of interest" description="Disordered" evidence="1">
    <location>
        <begin position="196"/>
        <end position="373"/>
    </location>
</feature>
<dbReference type="AlphaFoldDB" id="A0AAD7UWP7"/>
<dbReference type="PANTHER" id="PTHR28027">
    <property type="entry name" value="TRANSCRIPTIONAL REGULATOR MIT1"/>
    <property type="match status" value="1"/>
</dbReference>
<feature type="compositionally biased region" description="Basic residues" evidence="1">
    <location>
        <begin position="360"/>
        <end position="369"/>
    </location>
</feature>
<dbReference type="RefSeq" id="XP_058339951.1">
    <property type="nucleotide sequence ID" value="XM_058489240.1"/>
</dbReference>
<evidence type="ECO:0000313" key="3">
    <source>
        <dbReference type="Proteomes" id="UP001234581"/>
    </source>
</evidence>
<reference evidence="2 3" key="1">
    <citation type="submission" date="2023-03" db="EMBL/GenBank/DDBJ databases">
        <title>Genome sequence of Lichtheimia ornata CBS 291.66.</title>
        <authorList>
            <person name="Mohabir J.T."/>
            <person name="Shea T.P."/>
            <person name="Kurbessoian T."/>
            <person name="Berby B."/>
            <person name="Fontaine J."/>
            <person name="Livny J."/>
            <person name="Gnirke A."/>
            <person name="Stajich J.E."/>
            <person name="Cuomo C.A."/>
        </authorList>
    </citation>
    <scope>NUCLEOTIDE SEQUENCE [LARGE SCALE GENOMIC DNA]</scope>
    <source>
        <strain evidence="2">CBS 291.66</strain>
    </source>
</reference>
<accession>A0AAD7UWP7</accession>
<sequence length="440" mass="48822">MANNTVAGTTFQGYIETTRDSLLIFEACKRGLLPRVNRRLQEKERQLVQSGAVFCFDENESGIKRWTDGLVWSPSRILGNFLVYRELDKRCPQGDELTRGGCQNISERQRERALVGSLTNSYRFKKDGLIKKSMSLIVDGVQQHLVSYYNKDDVLNNRLQTPSHVPALAALDISPELLLHQNFRIPILVTDMEAAPKMPPRLTPPPTPPAPSTSSSRKEDVFELNMERSTLRLKRRWIKSQQRRNSESSSSTSSRTSIMRASPSSTLTPAPDGCICGRSKAAQQQQQQQQQQRKGSSASSSSLGNNPTAQPSRLPPPSADPFALLLSPSHHSNTNSTATAPAPVATMTTPAPAPDTSLRMHQHHHHHSTSHYGSGTPFFMTGFSDRQDQNPHQHLFSSTSLHAVNHSAVPMLGNEVAANAFMADPNYFLGLGWNEFEMQM</sequence>
<feature type="compositionally biased region" description="Low complexity" evidence="1">
    <location>
        <begin position="337"/>
        <end position="356"/>
    </location>
</feature>
<organism evidence="2 3">
    <name type="scientific">Lichtheimia ornata</name>
    <dbReference type="NCBI Taxonomy" id="688661"/>
    <lineage>
        <taxon>Eukaryota</taxon>
        <taxon>Fungi</taxon>
        <taxon>Fungi incertae sedis</taxon>
        <taxon>Mucoromycota</taxon>
        <taxon>Mucoromycotina</taxon>
        <taxon>Mucoromycetes</taxon>
        <taxon>Mucorales</taxon>
        <taxon>Lichtheimiaceae</taxon>
        <taxon>Lichtheimia</taxon>
    </lineage>
</organism>
<gene>
    <name evidence="2" type="ORF">O0I10_009245</name>
</gene>
<feature type="compositionally biased region" description="Pro residues" evidence="1">
    <location>
        <begin position="197"/>
        <end position="211"/>
    </location>
</feature>
<evidence type="ECO:0000256" key="1">
    <source>
        <dbReference type="SAM" id="MobiDB-lite"/>
    </source>
</evidence>